<dbReference type="AlphaFoldDB" id="A0A9X6NAN1"/>
<evidence type="ECO:0000256" key="1">
    <source>
        <dbReference type="SAM" id="MobiDB-lite"/>
    </source>
</evidence>
<comment type="caution">
    <text evidence="2">The sequence shown here is derived from an EMBL/GenBank/DDBJ whole genome shotgun (WGS) entry which is preliminary data.</text>
</comment>
<name>A0A9X6NAN1_HYPEX</name>
<keyword evidence="3" id="KW-1185">Reference proteome</keyword>
<feature type="compositionally biased region" description="Basic and acidic residues" evidence="1">
    <location>
        <begin position="54"/>
        <end position="66"/>
    </location>
</feature>
<feature type="region of interest" description="Disordered" evidence="1">
    <location>
        <begin position="41"/>
        <end position="111"/>
    </location>
</feature>
<reference evidence="3" key="1">
    <citation type="submission" date="2017-01" db="EMBL/GenBank/DDBJ databases">
        <title>Comparative genomics of anhydrobiosis in the tardigrade Hypsibius dujardini.</title>
        <authorList>
            <person name="Yoshida Y."/>
            <person name="Koutsovoulos G."/>
            <person name="Laetsch D."/>
            <person name="Stevens L."/>
            <person name="Kumar S."/>
            <person name="Horikawa D."/>
            <person name="Ishino K."/>
            <person name="Komine S."/>
            <person name="Tomita M."/>
            <person name="Blaxter M."/>
            <person name="Arakawa K."/>
        </authorList>
    </citation>
    <scope>NUCLEOTIDE SEQUENCE [LARGE SCALE GENOMIC DNA]</scope>
    <source>
        <strain evidence="3">Z151</strain>
    </source>
</reference>
<sequence length="111" mass="12560">MPHNCGKVECQFQMVYVKYKPSHVGNSVLHFYGKNQMAKMTSFKPYGRPPTQAEPKKTEPSADRRPKQNRRRRNRQPTTDPSGTGEDGTVGRPPTQAEPEKTEPSSFDIVV</sequence>
<gene>
    <name evidence="2" type="ORF">BV898_15263</name>
</gene>
<accession>A0A9X6NAN1</accession>
<evidence type="ECO:0000313" key="3">
    <source>
        <dbReference type="Proteomes" id="UP000192578"/>
    </source>
</evidence>
<dbReference type="Proteomes" id="UP000192578">
    <property type="component" value="Unassembled WGS sequence"/>
</dbReference>
<evidence type="ECO:0000313" key="2">
    <source>
        <dbReference type="EMBL" id="OWA50757.1"/>
    </source>
</evidence>
<organism evidence="2 3">
    <name type="scientific">Hypsibius exemplaris</name>
    <name type="common">Freshwater tardigrade</name>
    <dbReference type="NCBI Taxonomy" id="2072580"/>
    <lineage>
        <taxon>Eukaryota</taxon>
        <taxon>Metazoa</taxon>
        <taxon>Ecdysozoa</taxon>
        <taxon>Tardigrada</taxon>
        <taxon>Eutardigrada</taxon>
        <taxon>Parachela</taxon>
        <taxon>Hypsibioidea</taxon>
        <taxon>Hypsibiidae</taxon>
        <taxon>Hypsibius</taxon>
    </lineage>
</organism>
<dbReference type="EMBL" id="MTYJ01000202">
    <property type="protein sequence ID" value="OWA50757.1"/>
    <property type="molecule type" value="Genomic_DNA"/>
</dbReference>
<proteinExistence type="predicted"/>
<protein>
    <submittedName>
        <fullName evidence="2">Uncharacterized protein</fullName>
    </submittedName>
</protein>